<dbReference type="InterPro" id="IPR011256">
    <property type="entry name" value="Reg_factor_effector_dom_sf"/>
</dbReference>
<dbReference type="AlphaFoldDB" id="A0A429ZFD0"/>
<comment type="caution">
    <text evidence="2">The sequence shown here is derived from an EMBL/GenBank/DDBJ whole genome shotgun (WGS) entry which is preliminary data.</text>
</comment>
<protein>
    <recommendedName>
        <fullName evidence="1">AraC effector-binding domain-containing protein</fullName>
    </recommendedName>
</protein>
<keyword evidence="3" id="KW-1185">Reference proteome</keyword>
<dbReference type="RefSeq" id="WP_126781853.1">
    <property type="nucleotide sequence ID" value="NZ_CAUQJP010000094.1"/>
</dbReference>
<gene>
    <name evidence="2" type="ORF">CBF35_13065</name>
</gene>
<dbReference type="Pfam" id="PF14526">
    <property type="entry name" value="Cass2"/>
    <property type="match status" value="1"/>
</dbReference>
<dbReference type="SUPFAM" id="SSF55136">
    <property type="entry name" value="Probable bacterial effector-binding domain"/>
    <property type="match status" value="1"/>
</dbReference>
<reference evidence="2 3" key="1">
    <citation type="submission" date="2017-05" db="EMBL/GenBank/DDBJ databases">
        <title>Vagococcus spp. assemblies.</title>
        <authorList>
            <person name="Gulvik C.A."/>
        </authorList>
    </citation>
    <scope>NUCLEOTIDE SEQUENCE [LARGE SCALE GENOMIC DNA]</scope>
    <source>
        <strain evidence="2 3">NCFB 2777</strain>
    </source>
</reference>
<dbReference type="Proteomes" id="UP000287239">
    <property type="component" value="Unassembled WGS sequence"/>
</dbReference>
<feature type="domain" description="AraC effector-binding" evidence="1">
    <location>
        <begin position="5"/>
        <end position="154"/>
    </location>
</feature>
<proteinExistence type="predicted"/>
<dbReference type="Gene3D" id="3.20.80.10">
    <property type="entry name" value="Regulatory factor, effector binding domain"/>
    <property type="match status" value="1"/>
</dbReference>
<accession>A0A429ZFD0</accession>
<dbReference type="OrthoDB" id="2734147at2"/>
<evidence type="ECO:0000313" key="3">
    <source>
        <dbReference type="Proteomes" id="UP000287239"/>
    </source>
</evidence>
<name>A0A429ZFD0_9ENTE</name>
<dbReference type="InterPro" id="IPR029441">
    <property type="entry name" value="Cass2"/>
</dbReference>
<dbReference type="EMBL" id="NGJU01000023">
    <property type="protein sequence ID" value="RST92377.1"/>
    <property type="molecule type" value="Genomic_DNA"/>
</dbReference>
<dbReference type="SMART" id="SM00871">
    <property type="entry name" value="AraC_E_bind"/>
    <property type="match status" value="1"/>
</dbReference>
<dbReference type="GeneID" id="98569275"/>
<organism evidence="2 3">
    <name type="scientific">Vagococcus salmoninarum</name>
    <dbReference type="NCBI Taxonomy" id="2739"/>
    <lineage>
        <taxon>Bacteria</taxon>
        <taxon>Bacillati</taxon>
        <taxon>Bacillota</taxon>
        <taxon>Bacilli</taxon>
        <taxon>Lactobacillales</taxon>
        <taxon>Enterococcaceae</taxon>
        <taxon>Vagococcus</taxon>
    </lineage>
</organism>
<evidence type="ECO:0000313" key="2">
    <source>
        <dbReference type="EMBL" id="RST92377.1"/>
    </source>
</evidence>
<sequence>MLGKGIIQICVPAKKLIGYEITTSLAEDQVSQIVENHKKHVLASIQDSLLHKNSDLYLVQTYPEGEFTEEVKFSTFIGVSASDLKMKLADAEVKQLPASRYFRFKHEGVAAAIDETYVGINEWLTNKGHQLNHPYDFERHVSQGKVIEIYVPLV</sequence>
<evidence type="ECO:0000259" key="1">
    <source>
        <dbReference type="SMART" id="SM00871"/>
    </source>
</evidence>
<dbReference type="InterPro" id="IPR010499">
    <property type="entry name" value="AraC_E-bd"/>
</dbReference>